<dbReference type="EMBL" id="LDQC01000156">
    <property type="protein sequence ID" value="KTR02083.1"/>
    <property type="molecule type" value="Genomic_DNA"/>
</dbReference>
<proteinExistence type="predicted"/>
<gene>
    <name evidence="1" type="ORF">NS184_16915</name>
</gene>
<dbReference type="AlphaFoldDB" id="A0A175RFL4"/>
<evidence type="ECO:0000313" key="1">
    <source>
        <dbReference type="EMBL" id="KTR02083.1"/>
    </source>
</evidence>
<sequence>MYKLDPPVKHKDYFDEVEQEYSYVVVSAVDMPISIADYRTAETMIFPSDGNGVIDWGELVMVPYKSHADALTVLGYEVA</sequence>
<reference evidence="1 2" key="1">
    <citation type="journal article" date="2016" name="Front. Microbiol.">
        <title>Genomic Resource of Rice Seed Associated Bacteria.</title>
        <authorList>
            <person name="Midha S."/>
            <person name="Bansal K."/>
            <person name="Sharma S."/>
            <person name="Kumar N."/>
            <person name="Patil P.P."/>
            <person name="Chaudhry V."/>
            <person name="Patil P.B."/>
        </authorList>
    </citation>
    <scope>NUCLEOTIDE SEQUENCE [LARGE SCALE GENOMIC DNA]</scope>
    <source>
        <strain evidence="1 2">NS184</strain>
    </source>
</reference>
<dbReference type="Proteomes" id="UP000078252">
    <property type="component" value="Unassembled WGS sequence"/>
</dbReference>
<protein>
    <submittedName>
        <fullName evidence="1">Uncharacterized protein</fullName>
    </submittedName>
</protein>
<comment type="caution">
    <text evidence="1">The sequence shown here is derived from an EMBL/GenBank/DDBJ whole genome shotgun (WGS) entry which is preliminary data.</text>
</comment>
<name>A0A175RFL4_9MICO</name>
<dbReference type="PATRIC" id="fig|33881.3.peg.581"/>
<organism evidence="1 2">
    <name type="scientific">Curtobacterium luteum</name>
    <dbReference type="NCBI Taxonomy" id="33881"/>
    <lineage>
        <taxon>Bacteria</taxon>
        <taxon>Bacillati</taxon>
        <taxon>Actinomycetota</taxon>
        <taxon>Actinomycetes</taxon>
        <taxon>Micrococcales</taxon>
        <taxon>Microbacteriaceae</taxon>
        <taxon>Curtobacterium</taxon>
    </lineage>
</organism>
<accession>A0A175RFL4</accession>
<evidence type="ECO:0000313" key="2">
    <source>
        <dbReference type="Proteomes" id="UP000078252"/>
    </source>
</evidence>